<dbReference type="Gene3D" id="1.25.40.390">
    <property type="match status" value="1"/>
</dbReference>
<evidence type="ECO:0000256" key="5">
    <source>
        <dbReference type="ARBA" id="ARBA00023237"/>
    </source>
</evidence>
<keyword evidence="11" id="KW-1185">Reference proteome</keyword>
<dbReference type="EMBL" id="LRGC01000003">
    <property type="protein sequence ID" value="KWR56552.1"/>
    <property type="molecule type" value="Genomic_DNA"/>
</dbReference>
<dbReference type="Proteomes" id="UP000056419">
    <property type="component" value="Unassembled WGS sequence"/>
</dbReference>
<dbReference type="EMBL" id="QSAF01000002">
    <property type="protein sequence ID" value="RGW36166.1"/>
    <property type="molecule type" value="Genomic_DNA"/>
</dbReference>
<gene>
    <name evidence="9" type="ORF">AA415_00861</name>
    <name evidence="10" type="ORF">DWV77_02295</name>
</gene>
<accession>A0A108TAZ9</accession>
<reference evidence="9 11" key="1">
    <citation type="journal article" date="2016" name="BMC Genomics">
        <title>Type VI secretion systems of human gut Bacteroidales segregate into three genetic architectures, two of which are contained on mobile genetic elements.</title>
        <authorList>
            <person name="Coyne M.J."/>
            <person name="Roelofs K.G."/>
            <person name="Comstock L.E."/>
        </authorList>
    </citation>
    <scope>NUCLEOTIDE SEQUENCE [LARGE SCALE GENOMIC DNA]</scope>
    <source>
        <strain evidence="9 11">CL09T03C01</strain>
    </source>
</reference>
<organism evidence="9 11">
    <name type="scientific">Bacteroides stercoris</name>
    <dbReference type="NCBI Taxonomy" id="46506"/>
    <lineage>
        <taxon>Bacteria</taxon>
        <taxon>Pseudomonadati</taxon>
        <taxon>Bacteroidota</taxon>
        <taxon>Bacteroidia</taxon>
        <taxon>Bacteroidales</taxon>
        <taxon>Bacteroidaceae</taxon>
        <taxon>Bacteroides</taxon>
    </lineage>
</organism>
<feature type="domain" description="RagB/SusD" evidence="7">
    <location>
        <begin position="370"/>
        <end position="643"/>
    </location>
</feature>
<keyword evidence="5" id="KW-0998">Cell outer membrane</keyword>
<name>A0A108TAZ9_BACSE</name>
<evidence type="ECO:0000259" key="7">
    <source>
        <dbReference type="Pfam" id="PF07980"/>
    </source>
</evidence>
<dbReference type="Pfam" id="PF07980">
    <property type="entry name" value="SusD_RagB"/>
    <property type="match status" value="1"/>
</dbReference>
<feature type="signal peptide" evidence="6">
    <location>
        <begin position="1"/>
        <end position="21"/>
    </location>
</feature>
<comment type="subcellular location">
    <subcellularLocation>
        <location evidence="1">Cell outer membrane</location>
    </subcellularLocation>
</comment>
<evidence type="ECO:0000256" key="6">
    <source>
        <dbReference type="SAM" id="SignalP"/>
    </source>
</evidence>
<dbReference type="InterPro" id="IPR033985">
    <property type="entry name" value="SusD-like_N"/>
</dbReference>
<dbReference type="STRING" id="46506.AA415_00861"/>
<evidence type="ECO:0000313" key="10">
    <source>
        <dbReference type="EMBL" id="RGW36166.1"/>
    </source>
</evidence>
<proteinExistence type="inferred from homology"/>
<evidence type="ECO:0000256" key="3">
    <source>
        <dbReference type="ARBA" id="ARBA00022729"/>
    </source>
</evidence>
<feature type="domain" description="SusD-like N-terminal" evidence="8">
    <location>
        <begin position="22"/>
        <end position="234"/>
    </location>
</feature>
<evidence type="ECO:0000313" key="11">
    <source>
        <dbReference type="Proteomes" id="UP000056419"/>
    </source>
</evidence>
<evidence type="ECO:0000313" key="12">
    <source>
        <dbReference type="Proteomes" id="UP000285150"/>
    </source>
</evidence>
<keyword evidence="3 6" id="KW-0732">Signal</keyword>
<dbReference type="RefSeq" id="WP_005657403.1">
    <property type="nucleotide sequence ID" value="NZ_FNOD01000001.1"/>
</dbReference>
<protein>
    <submittedName>
        <fullName evidence="10">RagB/SusD family nutrient uptake outer membrane protein</fullName>
    </submittedName>
    <submittedName>
        <fullName evidence="9">SusD family protein</fullName>
    </submittedName>
</protein>
<sequence precursor="true">MRNIYKTLCLAAGLVAMTSCSDFLDQTSPSELDNKTTFNNTYYTELTVNKIYGSLTQDQAYSNFMPIIAGLNTDCELVDGLGTDASNTSSERGNMNYNANPGWTQLSRVWDVMYGIIENANLVIDGINNSELIKTKGDDCDMMLRFRAEAKVLRAMIYFDLIRLFGDIPFATGASDSNLENVYVGKTDRDVIMEALIGDLEESIPYLPWAGGTTYTTERVTKGYAHGLLANIALTRAGWFIREAAKEGYVTATENSDPAYPTQRCDDEKRHEMYKLAEEHLAAIINDNTHSMTPTLAGYWNGVNLCELDNTYRENLFEIPMGLNNSSELGYTVGFRVNGAFPGGVSEEHNYGPKGNSSGKLKLTAPYYMSFDAADQRRDLTCALMQIRTKSGVYKEDMLGNAPFAIYCGKWDYRKMKNRKDGWWDAVKASDQKVCSGINVVKMRYPHVLLMYAEVMNELYGSYNTGGEYCSKTAFEALSEIHTRAFNGDKAAAEAHLTKLINEQGFFETIVDENAWELAGEGVRKFDLIRWNLLSAKIDEFKESYRNAVNNGSYPAKIYYKFKEDNFTIDVTTFNYNEPVDAGYFSANFFGRETTDAKQEQLLVNLPSISAGLNRVVKNRYLLPIASTTISTSNGKLHNSYGYSD</sequence>
<feature type="chain" id="PRO_5036003878" evidence="6">
    <location>
        <begin position="22"/>
        <end position="645"/>
    </location>
</feature>
<dbReference type="PATRIC" id="fig|46506.5.peg.929"/>
<dbReference type="Pfam" id="PF14322">
    <property type="entry name" value="SusD-like_3"/>
    <property type="match status" value="1"/>
</dbReference>
<dbReference type="GO" id="GO:0009279">
    <property type="term" value="C:cell outer membrane"/>
    <property type="evidence" value="ECO:0007669"/>
    <property type="project" value="UniProtKB-SubCell"/>
</dbReference>
<reference evidence="9" key="2">
    <citation type="submission" date="2016-01" db="EMBL/GenBank/DDBJ databases">
        <authorList>
            <person name="McClelland M."/>
            <person name="Jain A."/>
            <person name="Saraogi P."/>
            <person name="Mendelson R."/>
            <person name="Westerman R."/>
            <person name="SanMiguel P."/>
            <person name="Csonka L."/>
        </authorList>
    </citation>
    <scope>NUCLEOTIDE SEQUENCE</scope>
    <source>
        <strain evidence="9">CL09T03C01</strain>
    </source>
</reference>
<evidence type="ECO:0000256" key="2">
    <source>
        <dbReference type="ARBA" id="ARBA00006275"/>
    </source>
</evidence>
<keyword evidence="4" id="KW-0472">Membrane</keyword>
<comment type="similarity">
    <text evidence="2">Belongs to the SusD family.</text>
</comment>
<evidence type="ECO:0000256" key="1">
    <source>
        <dbReference type="ARBA" id="ARBA00004442"/>
    </source>
</evidence>
<dbReference type="InterPro" id="IPR012944">
    <property type="entry name" value="SusD_RagB_dom"/>
</dbReference>
<comment type="caution">
    <text evidence="9">The sequence shown here is derived from an EMBL/GenBank/DDBJ whole genome shotgun (WGS) entry which is preliminary data.</text>
</comment>
<dbReference type="GeneID" id="31798459"/>
<reference evidence="10 12" key="3">
    <citation type="submission" date="2018-08" db="EMBL/GenBank/DDBJ databases">
        <title>A genome reference for cultivated species of the human gut microbiota.</title>
        <authorList>
            <person name="Zou Y."/>
            <person name="Xue W."/>
            <person name="Luo G."/>
        </authorList>
    </citation>
    <scope>NUCLEOTIDE SEQUENCE [LARGE SCALE GENOMIC DNA]</scope>
    <source>
        <strain evidence="10 12">AF12-7</strain>
    </source>
</reference>
<evidence type="ECO:0000313" key="9">
    <source>
        <dbReference type="EMBL" id="KWR56552.1"/>
    </source>
</evidence>
<evidence type="ECO:0000259" key="8">
    <source>
        <dbReference type="Pfam" id="PF14322"/>
    </source>
</evidence>
<dbReference type="AlphaFoldDB" id="A0A108TAZ9"/>
<dbReference type="SUPFAM" id="SSF48452">
    <property type="entry name" value="TPR-like"/>
    <property type="match status" value="1"/>
</dbReference>
<dbReference type="Proteomes" id="UP000285150">
    <property type="component" value="Unassembled WGS sequence"/>
</dbReference>
<dbReference type="PROSITE" id="PS51257">
    <property type="entry name" value="PROKAR_LIPOPROTEIN"/>
    <property type="match status" value="1"/>
</dbReference>
<dbReference type="InterPro" id="IPR011990">
    <property type="entry name" value="TPR-like_helical_dom_sf"/>
</dbReference>
<evidence type="ECO:0000256" key="4">
    <source>
        <dbReference type="ARBA" id="ARBA00023136"/>
    </source>
</evidence>